<evidence type="ECO:0000313" key="13">
    <source>
        <dbReference type="Proteomes" id="UP000257913"/>
    </source>
</evidence>
<keyword evidence="8 10" id="KW-0010">Activator</keyword>
<organismHost>
    <name type="scientific">Cercopithecidae</name>
    <name type="common">Old World monkeys</name>
    <dbReference type="NCBI Taxonomy" id="9527"/>
</organismHost>
<feature type="region of interest" description="Disordered" evidence="11">
    <location>
        <begin position="65"/>
        <end position="142"/>
    </location>
</feature>
<comment type="subcellular location">
    <subcellularLocation>
        <location evidence="1 10">Host nucleus</location>
        <location evidence="1 10">Host nucleolus</location>
    </subcellularLocation>
</comment>
<evidence type="ECO:0000256" key="9">
    <source>
        <dbReference type="ARBA" id="ARBA00023163"/>
    </source>
</evidence>
<dbReference type="GO" id="GO:0044196">
    <property type="term" value="C:host cell nucleolus"/>
    <property type="evidence" value="ECO:0007669"/>
    <property type="project" value="UniProtKB-SubCell"/>
</dbReference>
<evidence type="ECO:0000256" key="7">
    <source>
        <dbReference type="ARBA" id="ARBA00023015"/>
    </source>
</evidence>
<evidence type="ECO:0000256" key="5">
    <source>
        <dbReference type="ARBA" id="ARBA00022581"/>
    </source>
</evidence>
<dbReference type="InterPro" id="IPR036963">
    <property type="entry name" value="Tat_dom_sf"/>
</dbReference>
<feature type="compositionally biased region" description="Polar residues" evidence="11">
    <location>
        <begin position="83"/>
        <end position="95"/>
    </location>
</feature>
<keyword evidence="7 10" id="KW-0805">Transcription regulation</keyword>
<evidence type="ECO:0000256" key="3">
    <source>
        <dbReference type="ARBA" id="ARBA00022376"/>
    </source>
</evidence>
<dbReference type="GO" id="GO:0003723">
    <property type="term" value="F:RNA binding"/>
    <property type="evidence" value="ECO:0007669"/>
    <property type="project" value="UniProtKB-KW"/>
</dbReference>
<dbReference type="InterPro" id="IPR001831">
    <property type="entry name" value="IV_Tat"/>
</dbReference>
<sequence>MLILSSPEDLQDTAWMNRDPAECLLPKWQQPGAAPNTPCSACYCKRCAFHCQLCFLRKGLGLSLHGRSRKRKRSEASEPAPSVPTNQDPIQSRATHLSPRRSLPHSKWNAIRQTEQEKTVARKATSGPSDISQDSRVSCGTT</sequence>
<organism evidence="12 13">
    <name type="scientific">Simian immunodeficiency virus</name>
    <name type="common">SIV</name>
    <dbReference type="NCBI Taxonomy" id="11723"/>
    <lineage>
        <taxon>Viruses</taxon>
        <taxon>Riboviria</taxon>
        <taxon>Pararnavirae</taxon>
        <taxon>Artverviricota</taxon>
        <taxon>Revtraviricetes</taxon>
        <taxon>Ortervirales</taxon>
        <taxon>Retroviridae</taxon>
        <taxon>Orthoretrovirinae</taxon>
        <taxon>Lentivirus</taxon>
        <taxon>Lentivirus simimdef</taxon>
    </lineage>
</organism>
<dbReference type="Proteomes" id="UP000257913">
    <property type="component" value="Segment"/>
</dbReference>
<keyword evidence="9 10" id="KW-0804">Transcription</keyword>
<reference evidence="12 13" key="1">
    <citation type="journal article" date="2002" name="J. Virol.">
        <title>Characterization of a novel simian immunodeficiency virus with a vpu gene from greater spot-nosed monkeys (Cercopithecus nictitans) provides new insights into simian/human immunodeficiency virus phylogeny.</title>
        <authorList>
            <person name="Courgnaud V."/>
            <person name="Salemi M."/>
            <person name="Pourrut X."/>
            <person name="Mpoudi-Ngole E."/>
            <person name="Abela B."/>
            <person name="Auzel P."/>
            <person name="Bibollet-Ruche F."/>
            <person name="Hahn B."/>
            <person name="Vandamme A.M."/>
            <person name="Delaporte E."/>
            <person name="Peeters M."/>
        </authorList>
    </citation>
    <scope>NUCLEOTIDE SEQUENCE [LARGE SCALE GENOMIC DNA]</scope>
</reference>
<keyword evidence="4 10" id="KW-1048">Host nucleus</keyword>
<protein>
    <recommendedName>
        <fullName evidence="3 10">Protein Tat</fullName>
    </recommendedName>
</protein>
<dbReference type="Gene3D" id="4.10.20.10">
    <property type="entry name" value="Tat domain"/>
    <property type="match status" value="1"/>
</dbReference>
<name>Q8JAH7_SIV</name>
<evidence type="ECO:0000256" key="10">
    <source>
        <dbReference type="RuleBase" id="RU003311"/>
    </source>
</evidence>
<dbReference type="GO" id="GO:0050434">
    <property type="term" value="P:positive regulation of viral transcription"/>
    <property type="evidence" value="ECO:0007669"/>
    <property type="project" value="InterPro"/>
</dbReference>
<proteinExistence type="inferred from homology"/>
<dbReference type="PRINTS" id="PR00055">
    <property type="entry name" value="HIVTATDOMAIN"/>
</dbReference>
<dbReference type="GO" id="GO:0001070">
    <property type="term" value="F:RNA-binding transcription regulator activity"/>
    <property type="evidence" value="ECO:0007669"/>
    <property type="project" value="InterPro"/>
</dbReference>
<evidence type="ECO:0000256" key="1">
    <source>
        <dbReference type="ARBA" id="ARBA00004307"/>
    </source>
</evidence>
<comment type="similarity">
    <text evidence="2 10">Belongs to the lentiviruses Tat family.</text>
</comment>
<evidence type="ECO:0000256" key="11">
    <source>
        <dbReference type="SAM" id="MobiDB-lite"/>
    </source>
</evidence>
<accession>Q8JAH7</accession>
<feature type="compositionally biased region" description="Polar residues" evidence="11">
    <location>
        <begin position="126"/>
        <end position="142"/>
    </location>
</feature>
<dbReference type="Pfam" id="PF00539">
    <property type="entry name" value="Tat"/>
    <property type="match status" value="1"/>
</dbReference>
<keyword evidence="6 10" id="KW-0694">RNA-binding</keyword>
<evidence type="ECO:0000256" key="8">
    <source>
        <dbReference type="ARBA" id="ARBA00023159"/>
    </source>
</evidence>
<evidence type="ECO:0000256" key="4">
    <source>
        <dbReference type="ARBA" id="ARBA00022562"/>
    </source>
</evidence>
<evidence type="ECO:0000256" key="2">
    <source>
        <dbReference type="ARBA" id="ARBA00009398"/>
    </source>
</evidence>
<organismHost>
    <name type="scientific">Pan troglodytes</name>
    <name type="common">Chimpanzee</name>
    <dbReference type="NCBI Taxonomy" id="9598"/>
</organismHost>
<evidence type="ECO:0000313" key="12">
    <source>
        <dbReference type="EMBL" id="AAM90225.1"/>
    </source>
</evidence>
<keyword evidence="5" id="KW-0945">Host-virus interaction</keyword>
<evidence type="ECO:0000256" key="6">
    <source>
        <dbReference type="ARBA" id="ARBA00022884"/>
    </source>
</evidence>
<dbReference type="EMBL" id="AF468658">
    <property type="protein sequence ID" value="AAM90225.1"/>
    <property type="molecule type" value="Genomic_DNA"/>
</dbReference>